<dbReference type="Proteomes" id="UP000006228">
    <property type="component" value="Unassembled WGS sequence"/>
</dbReference>
<protein>
    <submittedName>
        <fullName evidence="2">Uncharacterized protein</fullName>
    </submittedName>
</protein>
<dbReference type="EMBL" id="AEVT01000061">
    <property type="protein sequence ID" value="EGA70208.1"/>
    <property type="molecule type" value="Genomic_DNA"/>
</dbReference>
<dbReference type="GeneID" id="95569376"/>
<reference evidence="2 3" key="1">
    <citation type="journal article" date="2012" name="Int. J. Syst. Evol. Microbiol.">
        <title>Vibrio caribbeanicus sp. nov., isolated from the marine sponge Scleritoderma cyanea.</title>
        <authorList>
            <person name="Hoffmann M."/>
            <person name="Monday S.R."/>
            <person name="Allard M.W."/>
            <person name="Strain E.A."/>
            <person name="Whittaker P."/>
            <person name="Naum M."/>
            <person name="McCarthy P.J."/>
            <person name="Lopez J.V."/>
            <person name="Fischer M."/>
            <person name="Brown E.W."/>
        </authorList>
    </citation>
    <scope>NUCLEOTIDE SEQUENCE [LARGE SCALE GENOMIC DNA]</scope>
    <source>
        <strain evidence="3">DSMZ 21326</strain>
    </source>
</reference>
<dbReference type="SUPFAM" id="SSF48452">
    <property type="entry name" value="TPR-like"/>
    <property type="match status" value="2"/>
</dbReference>
<dbReference type="InterPro" id="IPR011990">
    <property type="entry name" value="TPR-like_helical_dom_sf"/>
</dbReference>
<dbReference type="InterPro" id="IPR019734">
    <property type="entry name" value="TPR_rpt"/>
</dbReference>
<sequence length="386" mass="44218">MIKILPLAFALFCGSVSAAELTRYTSQKLHQAQQMDAEGELKRAIEILQPLDNLRRYDEAIVARSLGVYYWRSNQASKAVNELERALNTGSLSGDELYQVKMMLADLYFNQQQYLSSVTLYHSLVNQTTGESLNTLWLKMAKAHYQLEDWQKAINAAKSVKPSTTEQKIEVLTLMFASQIKLKWWSGAEVSLKSLLGHQPDNALWWRQLVSVQMRQNKPNAALASLGVAQQLVELTSQELQTYLQLLSQQGAPERAASQLSQSESLTEEQWIQQAYLWQKAKEWDKAIEVWQQLARTDEQYYLNIAQIHYRQGEYQPALAALERIKLGQVEVWLLRAQVLHKLGRNSEALEFARKANAKKPSTETDSWLVFLTQVVEASRSQKHFE</sequence>
<dbReference type="InterPro" id="IPR039340">
    <property type="entry name" value="Tfc4/TFIIIC-102/Sfc4"/>
</dbReference>
<evidence type="ECO:0000313" key="3">
    <source>
        <dbReference type="Proteomes" id="UP000006228"/>
    </source>
</evidence>
<dbReference type="PANTHER" id="PTHR23082">
    <property type="entry name" value="TRANSCRIPTION INITIATION FACTOR IIIC TFIIIC , POLYPEPTIDE 3-RELATED"/>
    <property type="match status" value="1"/>
</dbReference>
<dbReference type="GO" id="GO:0006383">
    <property type="term" value="P:transcription by RNA polymerase III"/>
    <property type="evidence" value="ECO:0007669"/>
    <property type="project" value="InterPro"/>
</dbReference>
<keyword evidence="1" id="KW-0732">Signal</keyword>
<name>E8M709_PHOS4</name>
<dbReference type="PANTHER" id="PTHR23082:SF0">
    <property type="entry name" value="GENERAL TRANSCRIPTION FACTOR 3C POLYPEPTIDE 3"/>
    <property type="match status" value="1"/>
</dbReference>
<dbReference type="OrthoDB" id="5592888at2"/>
<gene>
    <name evidence="2" type="ORF">VISI1226_04300</name>
</gene>
<evidence type="ECO:0000256" key="1">
    <source>
        <dbReference type="SAM" id="SignalP"/>
    </source>
</evidence>
<feature type="chain" id="PRO_5003227376" evidence="1">
    <location>
        <begin position="19"/>
        <end position="386"/>
    </location>
</feature>
<dbReference type="AlphaFoldDB" id="E8M709"/>
<dbReference type="Pfam" id="PF12895">
    <property type="entry name" value="ANAPC3"/>
    <property type="match status" value="1"/>
</dbReference>
<dbReference type="RefSeq" id="WP_008076983.1">
    <property type="nucleotide sequence ID" value="NZ_AEVT01000061.1"/>
</dbReference>
<dbReference type="eggNOG" id="COG0457">
    <property type="taxonomic scope" value="Bacteria"/>
</dbReference>
<evidence type="ECO:0000313" key="2">
    <source>
        <dbReference type="EMBL" id="EGA70208.1"/>
    </source>
</evidence>
<dbReference type="SMART" id="SM00028">
    <property type="entry name" value="TPR"/>
    <property type="match status" value="3"/>
</dbReference>
<comment type="caution">
    <text evidence="2">The sequence shown here is derived from an EMBL/GenBank/DDBJ whole genome shotgun (WGS) entry which is preliminary data.</text>
</comment>
<dbReference type="GO" id="GO:0000127">
    <property type="term" value="C:transcription factor TFIIIC complex"/>
    <property type="evidence" value="ECO:0007669"/>
    <property type="project" value="TreeGrafter"/>
</dbReference>
<organism evidence="2 3">
    <name type="scientific">Vibrio sinaloensis DSM 21326</name>
    <dbReference type="NCBI Taxonomy" id="945550"/>
    <lineage>
        <taxon>Bacteria</taxon>
        <taxon>Pseudomonadati</taxon>
        <taxon>Pseudomonadota</taxon>
        <taxon>Gammaproteobacteria</taxon>
        <taxon>Vibrionales</taxon>
        <taxon>Vibrionaceae</taxon>
        <taxon>Vibrio</taxon>
        <taxon>Vibrio oreintalis group</taxon>
    </lineage>
</organism>
<proteinExistence type="predicted"/>
<accession>E8M709</accession>
<feature type="signal peptide" evidence="1">
    <location>
        <begin position="1"/>
        <end position="18"/>
    </location>
</feature>
<dbReference type="Gene3D" id="1.25.40.10">
    <property type="entry name" value="Tetratricopeptide repeat domain"/>
    <property type="match status" value="2"/>
</dbReference>